<dbReference type="EMBL" id="JALJOQ010000135">
    <property type="protein sequence ID" value="KAK9794667.1"/>
    <property type="molecule type" value="Genomic_DNA"/>
</dbReference>
<gene>
    <name evidence="2" type="ORF">WJX73_004429</name>
</gene>
<sequence length="266" mass="27856">MAIAPVAPVAPAYSDAPVPPVAVAPVGSIPNIPDIPPIPPVPYTPANLVTQTLGDLASNAILGINQANPDTVPAINPALVPTLEAQANANNAASSNANNGLVNLLSSLTGQPIVTTTYRPATVGRKLLQQLLGDPLGQTIPASQLTTFRGANAVANALTGLNGQNGTTILSPGRTTVIPGPSITRDTGRRLADEAHGVGAVPIYHTKRAAFPHPLNRRRMPHNQTSVPFMSRIHMMFSRMFRAPHEARSSNQKGRSFQKIPVHHAG</sequence>
<evidence type="ECO:0000313" key="2">
    <source>
        <dbReference type="EMBL" id="KAK9794667.1"/>
    </source>
</evidence>
<proteinExistence type="predicted"/>
<keyword evidence="3" id="KW-1185">Reference proteome</keyword>
<dbReference type="AlphaFoldDB" id="A0AAW1NU69"/>
<protein>
    <submittedName>
        <fullName evidence="2">Uncharacterized protein</fullName>
    </submittedName>
</protein>
<evidence type="ECO:0000313" key="3">
    <source>
        <dbReference type="Proteomes" id="UP001465755"/>
    </source>
</evidence>
<organism evidence="2 3">
    <name type="scientific">Symbiochloris irregularis</name>
    <dbReference type="NCBI Taxonomy" id="706552"/>
    <lineage>
        <taxon>Eukaryota</taxon>
        <taxon>Viridiplantae</taxon>
        <taxon>Chlorophyta</taxon>
        <taxon>core chlorophytes</taxon>
        <taxon>Trebouxiophyceae</taxon>
        <taxon>Trebouxiales</taxon>
        <taxon>Trebouxiaceae</taxon>
        <taxon>Symbiochloris</taxon>
    </lineage>
</organism>
<reference evidence="2 3" key="1">
    <citation type="journal article" date="2024" name="Nat. Commun.">
        <title>Phylogenomics reveals the evolutionary origins of lichenization in chlorophyte algae.</title>
        <authorList>
            <person name="Puginier C."/>
            <person name="Libourel C."/>
            <person name="Otte J."/>
            <person name="Skaloud P."/>
            <person name="Haon M."/>
            <person name="Grisel S."/>
            <person name="Petersen M."/>
            <person name="Berrin J.G."/>
            <person name="Delaux P.M."/>
            <person name="Dal Grande F."/>
            <person name="Keller J."/>
        </authorList>
    </citation>
    <scope>NUCLEOTIDE SEQUENCE [LARGE SCALE GENOMIC DNA]</scope>
    <source>
        <strain evidence="2 3">SAG 2036</strain>
    </source>
</reference>
<feature type="region of interest" description="Disordered" evidence="1">
    <location>
        <begin position="244"/>
        <end position="266"/>
    </location>
</feature>
<accession>A0AAW1NU69</accession>
<evidence type="ECO:0000256" key="1">
    <source>
        <dbReference type="SAM" id="MobiDB-lite"/>
    </source>
</evidence>
<comment type="caution">
    <text evidence="2">The sequence shown here is derived from an EMBL/GenBank/DDBJ whole genome shotgun (WGS) entry which is preliminary data.</text>
</comment>
<dbReference type="Proteomes" id="UP001465755">
    <property type="component" value="Unassembled WGS sequence"/>
</dbReference>
<name>A0AAW1NU69_9CHLO</name>